<organism evidence="1 2">
    <name type="scientific">Mucilaginibacter lappiensis</name>
    <dbReference type="NCBI Taxonomy" id="354630"/>
    <lineage>
        <taxon>Bacteria</taxon>
        <taxon>Pseudomonadati</taxon>
        <taxon>Bacteroidota</taxon>
        <taxon>Sphingobacteriia</taxon>
        <taxon>Sphingobacteriales</taxon>
        <taxon>Sphingobacteriaceae</taxon>
        <taxon>Mucilaginibacter</taxon>
    </lineage>
</organism>
<gene>
    <name evidence="1" type="ORF">HDF22_005255</name>
</gene>
<comment type="caution">
    <text evidence="1">The sequence shown here is derived from an EMBL/GenBank/DDBJ whole genome shotgun (WGS) entry which is preliminary data.</text>
</comment>
<accession>A0A841JKX4</accession>
<name>A0A841JKX4_9SPHI</name>
<evidence type="ECO:0000313" key="1">
    <source>
        <dbReference type="EMBL" id="MBB6131104.1"/>
    </source>
</evidence>
<dbReference type="EMBL" id="JACHCA010000020">
    <property type="protein sequence ID" value="MBB6131104.1"/>
    <property type="molecule type" value="Genomic_DNA"/>
</dbReference>
<dbReference type="Proteomes" id="UP000548326">
    <property type="component" value="Unassembled WGS sequence"/>
</dbReference>
<dbReference type="RefSeq" id="WP_183589692.1">
    <property type="nucleotide sequence ID" value="NZ_JACHCA010000020.1"/>
</dbReference>
<evidence type="ECO:0000313" key="2">
    <source>
        <dbReference type="Proteomes" id="UP000548326"/>
    </source>
</evidence>
<sequence>MKNDKQTANYKASEYIYDLGNTALENGFKPDEQWEVQMATAAEKKAFEKQYYPTVATNVLPELLNATFALVKAQLNQVIKVQNLIPLDRFAPAPVYQYLVAFSSNRIRR</sequence>
<protein>
    <submittedName>
        <fullName evidence="1">Uncharacterized protein</fullName>
    </submittedName>
</protein>
<dbReference type="AlphaFoldDB" id="A0A841JKX4"/>
<proteinExistence type="predicted"/>
<reference evidence="1 2" key="1">
    <citation type="submission" date="2020-08" db="EMBL/GenBank/DDBJ databases">
        <title>Genomic Encyclopedia of Type Strains, Phase IV (KMG-V): Genome sequencing to study the core and pangenomes of soil and plant-associated prokaryotes.</title>
        <authorList>
            <person name="Whitman W."/>
        </authorList>
    </citation>
    <scope>NUCLEOTIDE SEQUENCE [LARGE SCALE GENOMIC DNA]</scope>
    <source>
        <strain evidence="1 2">MP601</strain>
    </source>
</reference>